<evidence type="ECO:0000256" key="1">
    <source>
        <dbReference type="SAM" id="MobiDB-lite"/>
    </source>
</evidence>
<organism evidence="2 3">
    <name type="scientific">Sparassis crispa</name>
    <dbReference type="NCBI Taxonomy" id="139825"/>
    <lineage>
        <taxon>Eukaryota</taxon>
        <taxon>Fungi</taxon>
        <taxon>Dikarya</taxon>
        <taxon>Basidiomycota</taxon>
        <taxon>Agaricomycotina</taxon>
        <taxon>Agaricomycetes</taxon>
        <taxon>Polyporales</taxon>
        <taxon>Sparassidaceae</taxon>
        <taxon>Sparassis</taxon>
    </lineage>
</organism>
<dbReference type="GO" id="GO:0005634">
    <property type="term" value="C:nucleus"/>
    <property type="evidence" value="ECO:0007669"/>
    <property type="project" value="TreeGrafter"/>
</dbReference>
<dbReference type="SUPFAM" id="SSF52374">
    <property type="entry name" value="Nucleotidylyl transferase"/>
    <property type="match status" value="1"/>
</dbReference>
<gene>
    <name evidence="2" type="ORF">SCP_1200930</name>
</gene>
<dbReference type="GO" id="GO:0016887">
    <property type="term" value="F:ATP hydrolysis activity"/>
    <property type="evidence" value="ECO:0007669"/>
    <property type="project" value="TreeGrafter"/>
</dbReference>
<dbReference type="STRING" id="139825.A0A401H0D3"/>
<dbReference type="EMBL" id="BFAD01000012">
    <property type="protein sequence ID" value="GBE87868.1"/>
    <property type="molecule type" value="Genomic_DNA"/>
</dbReference>
<name>A0A401H0D3_9APHY</name>
<proteinExistence type="predicted"/>
<evidence type="ECO:0000313" key="2">
    <source>
        <dbReference type="EMBL" id="GBE87868.1"/>
    </source>
</evidence>
<dbReference type="Gene3D" id="3.40.50.620">
    <property type="entry name" value="HUPs"/>
    <property type="match status" value="1"/>
</dbReference>
<sequence>MPALSTLIHRVQKGISAIELVYTSHPHWPLPPPTHVQKRSSVPIPVPGSSDEEGESNKYDAKLLLLSVRNADKTLAPGDATYAQRLGMMILLAQDIAHHQQEGDNIAVAIIDEPTFVGKSKVLLKFLGERLVSVLSPPSTGAPVPADFSPPTTKSTPHLQLVFVVGMDTLERLFAPRYYASPEDMRLSLRRLLSPEGDDAWVVCARRLMHASLLTDAQLERERSFMETIEEFVQSRRVTLINIGEEERTISSTHIRESRHRGDLAWRSCVTSSIADYVEQHSLYRS</sequence>
<dbReference type="AlphaFoldDB" id="A0A401H0D3"/>
<dbReference type="InterPro" id="IPR014729">
    <property type="entry name" value="Rossmann-like_a/b/a_fold"/>
</dbReference>
<evidence type="ECO:0000313" key="3">
    <source>
        <dbReference type="Proteomes" id="UP000287166"/>
    </source>
</evidence>
<dbReference type="RefSeq" id="XP_027618781.1">
    <property type="nucleotide sequence ID" value="XM_027762980.1"/>
</dbReference>
<feature type="region of interest" description="Disordered" evidence="1">
    <location>
        <begin position="31"/>
        <end position="56"/>
    </location>
</feature>
<dbReference type="PANTHER" id="PTHR31285">
    <property type="entry name" value="NICOTINAMIDE MONONUCLEOTIDE ADENYLYLTRANSFERASE"/>
    <property type="match status" value="1"/>
</dbReference>
<comment type="caution">
    <text evidence="2">The sequence shown here is derived from an EMBL/GenBank/DDBJ whole genome shotgun (WGS) entry which is preliminary data.</text>
</comment>
<dbReference type="Proteomes" id="UP000287166">
    <property type="component" value="Unassembled WGS sequence"/>
</dbReference>
<dbReference type="FunCoup" id="A0A401H0D3">
    <property type="interactions" value="230"/>
</dbReference>
<dbReference type="GO" id="GO:0005737">
    <property type="term" value="C:cytoplasm"/>
    <property type="evidence" value="ECO:0007669"/>
    <property type="project" value="TreeGrafter"/>
</dbReference>
<dbReference type="PANTHER" id="PTHR31285:SF0">
    <property type="entry name" value="NICOTINAMIDE MONONUCLEOTIDE ADENYLYLTRANSFERASE"/>
    <property type="match status" value="1"/>
</dbReference>
<keyword evidence="3" id="KW-1185">Reference proteome</keyword>
<protein>
    <submittedName>
        <fullName evidence="2">Uncharacterized protein</fullName>
    </submittedName>
</protein>
<dbReference type="GeneID" id="38784785"/>
<reference evidence="2 3" key="1">
    <citation type="journal article" date="2018" name="Sci. Rep.">
        <title>Genome sequence of the cauliflower mushroom Sparassis crispa (Hanabiratake) and its association with beneficial usage.</title>
        <authorList>
            <person name="Kiyama R."/>
            <person name="Furutani Y."/>
            <person name="Kawaguchi K."/>
            <person name="Nakanishi T."/>
        </authorList>
    </citation>
    <scope>NUCLEOTIDE SEQUENCE [LARGE SCALE GENOMIC DNA]</scope>
</reference>
<dbReference type="InParanoid" id="A0A401H0D3"/>
<dbReference type="GO" id="GO:0000309">
    <property type="term" value="F:nicotinamide-nucleotide adenylyltransferase activity"/>
    <property type="evidence" value="ECO:0007669"/>
    <property type="project" value="TreeGrafter"/>
</dbReference>
<dbReference type="OrthoDB" id="5591297at2759"/>
<accession>A0A401H0D3</accession>